<sequence length="93" mass="10326">LLATLPNERRTVFLRRFRIFDQVCNSALCPVETLIPPMSRILCVMRRGKSVIGSAFTKKYDDLATTSKIFGNSSPKCCVNISSYGPIIIGQIS</sequence>
<reference evidence="1" key="1">
    <citation type="submission" date="2023-10" db="EMBL/GenBank/DDBJ databases">
        <title>Genome assembly of Pristionchus species.</title>
        <authorList>
            <person name="Yoshida K."/>
            <person name="Sommer R.J."/>
        </authorList>
    </citation>
    <scope>NUCLEOTIDE SEQUENCE</scope>
    <source>
        <strain evidence="1">RS5133</strain>
    </source>
</reference>
<evidence type="ECO:0000313" key="2">
    <source>
        <dbReference type="Proteomes" id="UP001432322"/>
    </source>
</evidence>
<dbReference type="Proteomes" id="UP001432322">
    <property type="component" value="Unassembled WGS sequence"/>
</dbReference>
<organism evidence="1 2">
    <name type="scientific">Pristionchus fissidentatus</name>
    <dbReference type="NCBI Taxonomy" id="1538716"/>
    <lineage>
        <taxon>Eukaryota</taxon>
        <taxon>Metazoa</taxon>
        <taxon>Ecdysozoa</taxon>
        <taxon>Nematoda</taxon>
        <taxon>Chromadorea</taxon>
        <taxon>Rhabditida</taxon>
        <taxon>Rhabditina</taxon>
        <taxon>Diplogasteromorpha</taxon>
        <taxon>Diplogasteroidea</taxon>
        <taxon>Neodiplogasteridae</taxon>
        <taxon>Pristionchus</taxon>
    </lineage>
</organism>
<proteinExistence type="predicted"/>
<protein>
    <submittedName>
        <fullName evidence="1">Uncharacterized protein</fullName>
    </submittedName>
</protein>
<dbReference type="AlphaFoldDB" id="A0AAV5WWR9"/>
<evidence type="ECO:0000313" key="1">
    <source>
        <dbReference type="EMBL" id="GMT34044.1"/>
    </source>
</evidence>
<dbReference type="EMBL" id="BTSY01000006">
    <property type="protein sequence ID" value="GMT34044.1"/>
    <property type="molecule type" value="Genomic_DNA"/>
</dbReference>
<keyword evidence="2" id="KW-1185">Reference proteome</keyword>
<gene>
    <name evidence="1" type="ORF">PFISCL1PPCAC_25341</name>
</gene>
<accession>A0AAV5WWR9</accession>
<name>A0AAV5WWR9_9BILA</name>
<comment type="caution">
    <text evidence="1">The sequence shown here is derived from an EMBL/GenBank/DDBJ whole genome shotgun (WGS) entry which is preliminary data.</text>
</comment>
<feature type="non-terminal residue" evidence="1">
    <location>
        <position position="1"/>
    </location>
</feature>
<feature type="non-terminal residue" evidence="1">
    <location>
        <position position="93"/>
    </location>
</feature>